<evidence type="ECO:0000313" key="2">
    <source>
        <dbReference type="Proteomes" id="UP000187455"/>
    </source>
</evidence>
<dbReference type="Proteomes" id="UP000187455">
    <property type="component" value="Unassembled WGS sequence"/>
</dbReference>
<sequence length="175" mass="19055">MNGHLLERVPDCQAFIEMENFEVPDINLTTRTVINQIKFISENSNISYIGVTDGPSKAIFYEKDNKTCSIITLPDLNTFSKSDLSDESTISSNSVSGESSSVNKFPIINPIGAGDVCSSIFLNLYLDNEIPPLEAFISGLAAASASCLVVAPNSVFNLKDMEEIRSLISFVSFNL</sequence>
<keyword evidence="2" id="KW-1185">Reference proteome</keyword>
<dbReference type="AlphaFoldDB" id="A0A1R0GL29"/>
<proteinExistence type="predicted"/>
<dbReference type="STRING" id="133383.A0A1R0GL29"/>
<accession>A0A1R0GL29</accession>
<evidence type="ECO:0008006" key="3">
    <source>
        <dbReference type="Google" id="ProtNLM"/>
    </source>
</evidence>
<evidence type="ECO:0000313" key="1">
    <source>
        <dbReference type="EMBL" id="OLY77590.1"/>
    </source>
</evidence>
<comment type="caution">
    <text evidence="1">The sequence shown here is derived from an EMBL/GenBank/DDBJ whole genome shotgun (WGS) entry which is preliminary data.</text>
</comment>
<name>A0A1R0GL29_9FUNG</name>
<dbReference type="SUPFAM" id="SSF53613">
    <property type="entry name" value="Ribokinase-like"/>
    <property type="match status" value="1"/>
</dbReference>
<gene>
    <name evidence="1" type="ORF">AYI68_g8380</name>
</gene>
<dbReference type="EMBL" id="LSSL01007783">
    <property type="protein sequence ID" value="OLY77590.1"/>
    <property type="molecule type" value="Genomic_DNA"/>
</dbReference>
<dbReference type="OrthoDB" id="26487at2759"/>
<protein>
    <recommendedName>
        <fullName evidence="3">Carbohydrate kinase PfkB domain-containing protein</fullName>
    </recommendedName>
</protein>
<dbReference type="InterPro" id="IPR029056">
    <property type="entry name" value="Ribokinase-like"/>
</dbReference>
<organism evidence="1 2">
    <name type="scientific">Smittium mucronatum</name>
    <dbReference type="NCBI Taxonomy" id="133383"/>
    <lineage>
        <taxon>Eukaryota</taxon>
        <taxon>Fungi</taxon>
        <taxon>Fungi incertae sedis</taxon>
        <taxon>Zoopagomycota</taxon>
        <taxon>Kickxellomycotina</taxon>
        <taxon>Harpellomycetes</taxon>
        <taxon>Harpellales</taxon>
        <taxon>Legeriomycetaceae</taxon>
        <taxon>Smittium</taxon>
    </lineage>
</organism>
<dbReference type="Gene3D" id="3.40.1190.20">
    <property type="match status" value="1"/>
</dbReference>
<reference evidence="1 2" key="1">
    <citation type="journal article" date="2016" name="Mol. Biol. Evol.">
        <title>Genome-Wide Survey of Gut Fungi (Harpellales) Reveals the First Horizontally Transferred Ubiquitin Gene from a Mosquito Host.</title>
        <authorList>
            <person name="Wang Y."/>
            <person name="White M.M."/>
            <person name="Kvist S."/>
            <person name="Moncalvo J.M."/>
        </authorList>
    </citation>
    <scope>NUCLEOTIDE SEQUENCE [LARGE SCALE GENOMIC DNA]</scope>
    <source>
        <strain evidence="1 2">ALG-7-W6</strain>
    </source>
</reference>